<proteinExistence type="predicted"/>
<dbReference type="InterPro" id="IPR012337">
    <property type="entry name" value="RNaseH-like_sf"/>
</dbReference>
<sequence>MTTVIGLDLSLTSTGIATLTYDPTNGDHTVELQAITSAPAPKPRDAKGKLEPQTLGDREARLTRLRQAIVGACRGADLVCVEGPSFGSNNSGTWDRGGLWWLVVTGLARLEVPHADVPPATVKKFACDNGTAAKVAVAAGITRMWPDQHPHGDDQFDALALASIALVLSVPRVTADTVGMPFRVLERHRQAIAKVVLPESPRRTQLERNL</sequence>
<organism evidence="2 3">
    <name type="scientific">Gordonia phage Bakery</name>
    <dbReference type="NCBI Taxonomy" id="2591205"/>
    <lineage>
        <taxon>Viruses</taxon>
        <taxon>Duplodnaviria</taxon>
        <taxon>Heunggongvirae</taxon>
        <taxon>Uroviricota</taxon>
        <taxon>Caudoviricetes</taxon>
        <taxon>Stackebrandtviridae</taxon>
        <taxon>Frickvirinae</taxon>
        <taxon>Wizardvirus</taxon>
        <taxon>Wizardvirus bakery</taxon>
    </lineage>
</organism>
<dbReference type="GeneID" id="65120836"/>
<protein>
    <submittedName>
        <fullName evidence="2">RuvC-like resolvase</fullName>
    </submittedName>
</protein>
<evidence type="ECO:0000313" key="2">
    <source>
        <dbReference type="EMBL" id="QDH92853.1"/>
    </source>
</evidence>
<keyword evidence="3" id="KW-1185">Reference proteome</keyword>
<dbReference type="GO" id="GO:0003676">
    <property type="term" value="F:nucleic acid binding"/>
    <property type="evidence" value="ECO:0007669"/>
    <property type="project" value="InterPro"/>
</dbReference>
<gene>
    <name evidence="2" type="primary">68</name>
    <name evidence="2" type="ORF">SEA_BAKERY_68</name>
</gene>
<dbReference type="KEGG" id="vg:65120836"/>
<dbReference type="SUPFAM" id="SSF53098">
    <property type="entry name" value="Ribonuclease H-like"/>
    <property type="match status" value="1"/>
</dbReference>
<accession>A0A514DGX5</accession>
<feature type="region of interest" description="Disordered" evidence="1">
    <location>
        <begin position="37"/>
        <end position="57"/>
    </location>
</feature>
<feature type="compositionally biased region" description="Basic and acidic residues" evidence="1">
    <location>
        <begin position="42"/>
        <end position="57"/>
    </location>
</feature>
<evidence type="ECO:0000256" key="1">
    <source>
        <dbReference type="SAM" id="MobiDB-lite"/>
    </source>
</evidence>
<evidence type="ECO:0000313" key="3">
    <source>
        <dbReference type="Proteomes" id="UP000318284"/>
    </source>
</evidence>
<dbReference type="InterPro" id="IPR036397">
    <property type="entry name" value="RNaseH_sf"/>
</dbReference>
<dbReference type="Gene3D" id="3.30.420.10">
    <property type="entry name" value="Ribonuclease H-like superfamily/Ribonuclease H"/>
    <property type="match status" value="1"/>
</dbReference>
<dbReference type="EMBL" id="MK937603">
    <property type="protein sequence ID" value="QDH92853.1"/>
    <property type="molecule type" value="Genomic_DNA"/>
</dbReference>
<dbReference type="Proteomes" id="UP000318284">
    <property type="component" value="Segment"/>
</dbReference>
<dbReference type="RefSeq" id="YP_010102982.1">
    <property type="nucleotide sequence ID" value="NC_055804.1"/>
</dbReference>
<reference evidence="2 3" key="1">
    <citation type="submission" date="2019-05" db="EMBL/GenBank/DDBJ databases">
        <authorList>
            <person name="Hammer B.W."/>
            <person name="Collado J."/>
            <person name="Fitzgerald H.N."/>
            <person name="Graziano A."/>
            <person name="Haggerty C.V."/>
            <person name="Kim S."/>
            <person name="Ogunsemowo I.H."/>
            <person name="Reddy N."/>
            <person name="Butela K.A."/>
            <person name="Garlena R.A."/>
            <person name="Russell D.A."/>
            <person name="Pope W.H."/>
            <person name="Jacobs-Sera D."/>
            <person name="Hatfull G.F."/>
        </authorList>
    </citation>
    <scope>NUCLEOTIDE SEQUENCE [LARGE SCALE GENOMIC DNA]</scope>
</reference>
<name>A0A514DGX5_9CAUD</name>